<evidence type="ECO:0000313" key="3">
    <source>
        <dbReference type="EMBL" id="KAK0631041.1"/>
    </source>
</evidence>
<organism evidence="3 4">
    <name type="scientific">Bombardia bombarda</name>
    <dbReference type="NCBI Taxonomy" id="252184"/>
    <lineage>
        <taxon>Eukaryota</taxon>
        <taxon>Fungi</taxon>
        <taxon>Dikarya</taxon>
        <taxon>Ascomycota</taxon>
        <taxon>Pezizomycotina</taxon>
        <taxon>Sordariomycetes</taxon>
        <taxon>Sordariomycetidae</taxon>
        <taxon>Sordariales</taxon>
        <taxon>Lasiosphaeriaceae</taxon>
        <taxon>Bombardia</taxon>
    </lineage>
</organism>
<reference evidence="3" key="1">
    <citation type="submission" date="2023-06" db="EMBL/GenBank/DDBJ databases">
        <title>Genome-scale phylogeny and comparative genomics of the fungal order Sordariales.</title>
        <authorList>
            <consortium name="Lawrence Berkeley National Laboratory"/>
            <person name="Hensen N."/>
            <person name="Bonometti L."/>
            <person name="Westerberg I."/>
            <person name="Brannstrom I.O."/>
            <person name="Guillou S."/>
            <person name="Cros-Aarteil S."/>
            <person name="Calhoun S."/>
            <person name="Haridas S."/>
            <person name="Kuo A."/>
            <person name="Mondo S."/>
            <person name="Pangilinan J."/>
            <person name="Riley R."/>
            <person name="LaButti K."/>
            <person name="Andreopoulos B."/>
            <person name="Lipzen A."/>
            <person name="Chen C."/>
            <person name="Yanf M."/>
            <person name="Daum C."/>
            <person name="Ng V."/>
            <person name="Clum A."/>
            <person name="Steindorff A."/>
            <person name="Ohm R."/>
            <person name="Martin F."/>
            <person name="Silar P."/>
            <person name="Natvig D."/>
            <person name="Lalanne C."/>
            <person name="Gautier V."/>
            <person name="Ament-velasquez S.L."/>
            <person name="Kruys A."/>
            <person name="Hutchinson M.I."/>
            <person name="Powell A.J."/>
            <person name="Barry K."/>
            <person name="Miller A.N."/>
            <person name="Grigoriev I.V."/>
            <person name="Debuchy R."/>
            <person name="Gladieux P."/>
            <person name="Thoren M.H."/>
            <person name="Johannesson H."/>
        </authorList>
    </citation>
    <scope>NUCLEOTIDE SEQUENCE</scope>
    <source>
        <strain evidence="3">SMH3391-2</strain>
    </source>
</reference>
<dbReference type="AlphaFoldDB" id="A0AA40CA14"/>
<protein>
    <submittedName>
        <fullName evidence="3">Heterokaryon incompatibility protein-domain-containing protein</fullName>
    </submittedName>
</protein>
<dbReference type="InterPro" id="IPR010730">
    <property type="entry name" value="HET"/>
</dbReference>
<sequence length="808" mass="89950">MEAADVMLRGPMIEDDKSVHTPVVVDVDQGIEFNGVGDDSHELFVLSEYKHHEFVKTLQKPYDTPVACILLRAYHLAPDNVELWSDGRWDQKEWMRARGLYQSLWPGEPLRNPGLDEAVAIPNSTNGGSVAPMSSVSSPIIDMVNRLEKLKLESASLLKLGSVKSTVSSVDFSHVRYWLSRCDPVPAIQWQTLPGVQFRVIDIRKRCVVEANPESCPFMILTYVWGGIGQPKLTSDTVSLLSREGGLTEIWPKIPTTVRDAITVCERLGESYLWVDALCIMQDSVVDMKIQILRMRQIYSAAKCAIAAVSAETAEVGLLGTLSPTNSQPCDSVDDLNTLVDASPWSTRAWCYQEKVLSHRAILFTSRGIYMQDRQSTCNSATGKLLTTTALSQTSLASQYNSVGGILYLPPGCDLLSFLFAVEHYSHRQLTNSSDKLSAFQGILHLYRGKMDDHQSSFCFGLPVHAFDQVFCWRTTGLNGGLHYPHLRNRAFPSWSWLGWDAPVDFSTTRQLLLPNNKNSTNTNAAMICTSHLIHPVSDNRLGGRPTPPPGIRKPVPYPFSNVDPLRNFGFPISGGGGMYYNSNERHIAASYADLSISTIPIKQAGTNGLYPVFPLWCAAHPRPPVERWSVYDAFTKPMPVAKVMDRDTERAESVVAARADVKSQFGEEYDLGVHEGCVEEECEAKRALGYIWLDREWRAAQGEYCVKGFIPVAGEYVPNSAASTDSSGGDSHLQDGEKGCTDQGTQTDDEKAKENGKWTVTMLLCMQFMAKNGHVWARERVQVMDCEIGEDEWLRRTRAEIKNFTLV</sequence>
<feature type="compositionally biased region" description="Low complexity" evidence="1">
    <location>
        <begin position="721"/>
        <end position="732"/>
    </location>
</feature>
<accession>A0AA40CA14</accession>
<evidence type="ECO:0000256" key="1">
    <source>
        <dbReference type="SAM" id="MobiDB-lite"/>
    </source>
</evidence>
<dbReference type="Pfam" id="PF06985">
    <property type="entry name" value="HET"/>
    <property type="match status" value="1"/>
</dbReference>
<evidence type="ECO:0000313" key="4">
    <source>
        <dbReference type="Proteomes" id="UP001174934"/>
    </source>
</evidence>
<dbReference type="PANTHER" id="PTHR33112">
    <property type="entry name" value="DOMAIN PROTEIN, PUTATIVE-RELATED"/>
    <property type="match status" value="1"/>
</dbReference>
<feature type="domain" description="Heterokaryon incompatibility" evidence="2">
    <location>
        <begin position="218"/>
        <end position="354"/>
    </location>
</feature>
<proteinExistence type="predicted"/>
<gene>
    <name evidence="3" type="ORF">B0T17DRAFT_238320</name>
</gene>
<dbReference type="PANTHER" id="PTHR33112:SF12">
    <property type="entry name" value="HETEROKARYON INCOMPATIBILITY DOMAIN-CONTAINING PROTEIN"/>
    <property type="match status" value="1"/>
</dbReference>
<dbReference type="EMBL" id="JAULSR010000002">
    <property type="protein sequence ID" value="KAK0631041.1"/>
    <property type="molecule type" value="Genomic_DNA"/>
</dbReference>
<keyword evidence="4" id="KW-1185">Reference proteome</keyword>
<evidence type="ECO:0000259" key="2">
    <source>
        <dbReference type="Pfam" id="PF06985"/>
    </source>
</evidence>
<dbReference type="Proteomes" id="UP001174934">
    <property type="component" value="Unassembled WGS sequence"/>
</dbReference>
<name>A0AA40CA14_9PEZI</name>
<comment type="caution">
    <text evidence="3">The sequence shown here is derived from an EMBL/GenBank/DDBJ whole genome shotgun (WGS) entry which is preliminary data.</text>
</comment>
<feature type="region of interest" description="Disordered" evidence="1">
    <location>
        <begin position="721"/>
        <end position="754"/>
    </location>
</feature>